<evidence type="ECO:0000313" key="2">
    <source>
        <dbReference type="Proteomes" id="UP000436016"/>
    </source>
</evidence>
<dbReference type="EMBL" id="WUWG01000001">
    <property type="protein sequence ID" value="MXU64395.1"/>
    <property type="molecule type" value="Genomic_DNA"/>
</dbReference>
<reference evidence="1 2" key="1">
    <citation type="submission" date="2019-12" db="EMBL/GenBank/DDBJ databases">
        <title>Strain KN286 was isolated from seawater, which was collected from Caroline Seamount in the tropical western Pacific.</title>
        <authorList>
            <person name="Wang Q."/>
        </authorList>
    </citation>
    <scope>NUCLEOTIDE SEQUENCE [LARGE SCALE GENOMIC DNA]</scope>
    <source>
        <strain evidence="1 2">KN286</strain>
    </source>
</reference>
<organism evidence="1 2">
    <name type="scientific">Oceanomicrobium pacificus</name>
    <dbReference type="NCBI Taxonomy" id="2692916"/>
    <lineage>
        <taxon>Bacteria</taxon>
        <taxon>Pseudomonadati</taxon>
        <taxon>Pseudomonadota</taxon>
        <taxon>Alphaproteobacteria</taxon>
        <taxon>Rhodobacterales</taxon>
        <taxon>Paracoccaceae</taxon>
        <taxon>Oceanomicrobium</taxon>
    </lineage>
</organism>
<gene>
    <name evidence="1" type="ORF">GSH16_02965</name>
</gene>
<proteinExistence type="predicted"/>
<accession>A0A6B0TRG5</accession>
<evidence type="ECO:0000313" key="1">
    <source>
        <dbReference type="EMBL" id="MXU64395.1"/>
    </source>
</evidence>
<protein>
    <submittedName>
        <fullName evidence="1">Uncharacterized protein</fullName>
    </submittedName>
</protein>
<keyword evidence="2" id="KW-1185">Reference proteome</keyword>
<sequence length="327" mass="36206">MTVEIKRGSGSERWIIAELGAATLDGLGRALVVEDAAGRTLPSQLDLLPDGSAELVVDADGAADGPLRVKPGQAQTKARIAVDTIADYEGQETLRFQIDGSSWYYHKAGGGFASIIDADGKDWLSFRPWGGSDGIYRGIPNLAYPDNVYHPGHFNCETSAPIVGPLRATFETWSKDEVWGCRWHIFPDHAELTVLKVGHPYWLLYEGTPSGKLDEAEDFCIRSDGLKRPLSESWDEVLPDPKWIAFGKEGRGRCLWLWSQSPENAGCRDSFWPMEKNMTVFGYGRHDMNIYMEHVPARFAFGLTETQDAVRLRAAILSVGQSKTVSL</sequence>
<name>A0A6B0TRG5_9RHOB</name>
<dbReference type="RefSeq" id="WP_160851715.1">
    <property type="nucleotide sequence ID" value="NZ_WUWG01000001.1"/>
</dbReference>
<dbReference type="Proteomes" id="UP000436016">
    <property type="component" value="Unassembled WGS sequence"/>
</dbReference>
<dbReference type="AlphaFoldDB" id="A0A6B0TRG5"/>
<comment type="caution">
    <text evidence="1">The sequence shown here is derived from an EMBL/GenBank/DDBJ whole genome shotgun (WGS) entry which is preliminary data.</text>
</comment>